<dbReference type="InterPro" id="IPR052031">
    <property type="entry name" value="Membrane_Transporter-Flippase"/>
</dbReference>
<keyword evidence="4 7" id="KW-0812">Transmembrane</keyword>
<dbReference type="GO" id="GO:0005886">
    <property type="term" value="C:plasma membrane"/>
    <property type="evidence" value="ECO:0007669"/>
    <property type="project" value="UniProtKB-SubCell"/>
</dbReference>
<dbReference type="NCBIfam" id="TIGR00797">
    <property type="entry name" value="matE"/>
    <property type="match status" value="1"/>
</dbReference>
<dbReference type="PANTHER" id="PTHR43549">
    <property type="entry name" value="MULTIDRUG RESISTANCE PROTEIN YPNP-RELATED"/>
    <property type="match status" value="1"/>
</dbReference>
<evidence type="ECO:0000256" key="3">
    <source>
        <dbReference type="ARBA" id="ARBA00022475"/>
    </source>
</evidence>
<feature type="transmembrane region" description="Helical" evidence="7">
    <location>
        <begin position="20"/>
        <end position="39"/>
    </location>
</feature>
<reference evidence="8" key="2">
    <citation type="journal article" date="2021" name="PeerJ">
        <title>Extensive microbial diversity within the chicken gut microbiome revealed by metagenomics and culture.</title>
        <authorList>
            <person name="Gilroy R."/>
            <person name="Ravi A."/>
            <person name="Getino M."/>
            <person name="Pursley I."/>
            <person name="Horton D.L."/>
            <person name="Alikhan N.F."/>
            <person name="Baker D."/>
            <person name="Gharbi K."/>
            <person name="Hall N."/>
            <person name="Watson M."/>
            <person name="Adriaenssens E.M."/>
            <person name="Foster-Nyarko E."/>
            <person name="Jarju S."/>
            <person name="Secka A."/>
            <person name="Antonio M."/>
            <person name="Oren A."/>
            <person name="Chaudhuri R.R."/>
            <person name="La Ragione R."/>
            <person name="Hildebrand F."/>
            <person name="Pallen M.J."/>
        </authorList>
    </citation>
    <scope>NUCLEOTIDE SEQUENCE</scope>
    <source>
        <strain evidence="8">CHK33-4379</strain>
    </source>
</reference>
<dbReference type="EMBL" id="DVLL01000013">
    <property type="protein sequence ID" value="HIT58747.1"/>
    <property type="molecule type" value="Genomic_DNA"/>
</dbReference>
<dbReference type="PANTHER" id="PTHR43549:SF2">
    <property type="entry name" value="MULTIDRUG RESISTANCE PROTEIN NORM-RELATED"/>
    <property type="match status" value="1"/>
</dbReference>
<name>A0A9D1KKT9_9FIRM</name>
<feature type="transmembrane region" description="Helical" evidence="7">
    <location>
        <begin position="100"/>
        <end position="120"/>
    </location>
</feature>
<evidence type="ECO:0000256" key="6">
    <source>
        <dbReference type="ARBA" id="ARBA00023136"/>
    </source>
</evidence>
<feature type="transmembrane region" description="Helical" evidence="7">
    <location>
        <begin position="59"/>
        <end position="79"/>
    </location>
</feature>
<evidence type="ECO:0000256" key="4">
    <source>
        <dbReference type="ARBA" id="ARBA00022692"/>
    </source>
</evidence>
<dbReference type="GO" id="GO:0042910">
    <property type="term" value="F:xenobiotic transmembrane transporter activity"/>
    <property type="evidence" value="ECO:0007669"/>
    <property type="project" value="InterPro"/>
</dbReference>
<organism evidence="8 9">
    <name type="scientific">Candidatus Faeciplasma pullistercoris</name>
    <dbReference type="NCBI Taxonomy" id="2840800"/>
    <lineage>
        <taxon>Bacteria</taxon>
        <taxon>Bacillati</taxon>
        <taxon>Bacillota</taxon>
        <taxon>Clostridia</taxon>
        <taxon>Eubacteriales</taxon>
        <taxon>Oscillospiraceae</taxon>
        <taxon>Oscillospiraceae incertae sedis</taxon>
        <taxon>Candidatus Faeciplasma</taxon>
    </lineage>
</organism>
<accession>A0A9D1KKT9</accession>
<feature type="transmembrane region" description="Helical" evidence="7">
    <location>
        <begin position="173"/>
        <end position="195"/>
    </location>
</feature>
<evidence type="ECO:0000313" key="8">
    <source>
        <dbReference type="EMBL" id="HIT58747.1"/>
    </source>
</evidence>
<dbReference type="PIRSF" id="PIRSF006603">
    <property type="entry name" value="DinF"/>
    <property type="match status" value="1"/>
</dbReference>
<keyword evidence="5 7" id="KW-1133">Transmembrane helix</keyword>
<evidence type="ECO:0000256" key="1">
    <source>
        <dbReference type="ARBA" id="ARBA00004651"/>
    </source>
</evidence>
<protein>
    <submittedName>
        <fullName evidence="8">MATE family efflux transporter</fullName>
    </submittedName>
</protein>
<comment type="caution">
    <text evidence="8">The sequence shown here is derived from an EMBL/GenBank/DDBJ whole genome shotgun (WGS) entry which is preliminary data.</text>
</comment>
<feature type="transmembrane region" description="Helical" evidence="7">
    <location>
        <begin position="201"/>
        <end position="223"/>
    </location>
</feature>
<feature type="transmembrane region" description="Helical" evidence="7">
    <location>
        <begin position="243"/>
        <end position="260"/>
    </location>
</feature>
<feature type="transmembrane region" description="Helical" evidence="7">
    <location>
        <begin position="335"/>
        <end position="355"/>
    </location>
</feature>
<evidence type="ECO:0000256" key="5">
    <source>
        <dbReference type="ARBA" id="ARBA00022989"/>
    </source>
</evidence>
<keyword evidence="6 7" id="KW-0472">Membrane</keyword>
<sequence length="453" mass="48915">MSDKNSKIYLFESAPVPKAVATLCIPTILSSLVTMLYNLADTFFVGELNNAVQNSGVTLAAPVILAFNAINNLFGVGTSSKMSRLMGSKEYDDVYRSSAFGFYCALLCSILFSIGCTVFKTPLMALLGVDQSTWDATDGYMFWTVTCGAVPAIMNVVMSYMVRAEGSALHASIGVMSGCVLNIILDPIFILPWGLNMGAAGAGLATFISNCVACLYFFVLLFVRRKSTFVCLNPAKITFKKNIVLDIFSVGIPASIQNLLNVTGMTVLNNYTAASGDPDAIAAMGISSKVAMMPMYVSSGLSQGIVPLISYNFSSKNFKRMKDALFFTIKISMSIIIFLSACMCIFSGSVVAIFLNDPDVVDYGSHFLRGLSIALPFLCFDFIGVAVFQACGMGRKSLIFAIMRKIVLEIPALVVLNMLFPLYGLAYAQFTAEVILAVAAGLVLMRMFKKDFV</sequence>
<feature type="transmembrane region" description="Helical" evidence="7">
    <location>
        <begin position="140"/>
        <end position="161"/>
    </location>
</feature>
<evidence type="ECO:0000256" key="2">
    <source>
        <dbReference type="ARBA" id="ARBA00022448"/>
    </source>
</evidence>
<dbReference type="InterPro" id="IPR048279">
    <property type="entry name" value="MdtK-like"/>
</dbReference>
<keyword evidence="2" id="KW-0813">Transport</keyword>
<dbReference type="AlphaFoldDB" id="A0A9D1KKT9"/>
<keyword evidence="3" id="KW-1003">Cell membrane</keyword>
<feature type="transmembrane region" description="Helical" evidence="7">
    <location>
        <begin position="367"/>
        <end position="391"/>
    </location>
</feature>
<feature type="transmembrane region" description="Helical" evidence="7">
    <location>
        <begin position="398"/>
        <end position="420"/>
    </location>
</feature>
<comment type="subcellular location">
    <subcellularLocation>
        <location evidence="1">Cell membrane</location>
        <topology evidence="1">Multi-pass membrane protein</topology>
    </subcellularLocation>
</comment>
<evidence type="ECO:0000256" key="7">
    <source>
        <dbReference type="SAM" id="Phobius"/>
    </source>
</evidence>
<feature type="transmembrane region" description="Helical" evidence="7">
    <location>
        <begin position="426"/>
        <end position="445"/>
    </location>
</feature>
<dbReference type="Pfam" id="PF01554">
    <property type="entry name" value="MatE"/>
    <property type="match status" value="2"/>
</dbReference>
<reference evidence="8" key="1">
    <citation type="submission" date="2020-10" db="EMBL/GenBank/DDBJ databases">
        <authorList>
            <person name="Gilroy R."/>
        </authorList>
    </citation>
    <scope>NUCLEOTIDE SEQUENCE</scope>
    <source>
        <strain evidence="8">CHK33-4379</strain>
    </source>
</reference>
<feature type="transmembrane region" description="Helical" evidence="7">
    <location>
        <begin position="293"/>
        <end position="314"/>
    </location>
</feature>
<gene>
    <name evidence="8" type="ORF">IAC39_03420</name>
</gene>
<dbReference type="InterPro" id="IPR002528">
    <property type="entry name" value="MATE_fam"/>
</dbReference>
<proteinExistence type="predicted"/>
<dbReference type="Proteomes" id="UP000824136">
    <property type="component" value="Unassembled WGS sequence"/>
</dbReference>
<dbReference type="GO" id="GO:0015297">
    <property type="term" value="F:antiporter activity"/>
    <property type="evidence" value="ECO:0007669"/>
    <property type="project" value="InterPro"/>
</dbReference>
<evidence type="ECO:0000313" key="9">
    <source>
        <dbReference type="Proteomes" id="UP000824136"/>
    </source>
</evidence>